<evidence type="ECO:0000259" key="9">
    <source>
        <dbReference type="Pfam" id="PF20791"/>
    </source>
</evidence>
<evidence type="ECO:0000256" key="7">
    <source>
        <dbReference type="ARBA" id="ARBA00023160"/>
    </source>
</evidence>
<dbReference type="Proteomes" id="UP001209276">
    <property type="component" value="Unassembled WGS sequence"/>
</dbReference>
<dbReference type="GeneID" id="76998696"/>
<name>A0AAP9J499_PANTH</name>
<keyword evidence="3" id="KW-0378">Hydrolase</keyword>
<keyword evidence="6" id="KW-0443">Lipid metabolism</keyword>
<dbReference type="GO" id="GO:0000036">
    <property type="term" value="F:acyl carrier activity"/>
    <property type="evidence" value="ECO:0007669"/>
    <property type="project" value="TreeGrafter"/>
</dbReference>
<dbReference type="PANTHER" id="PTHR31727">
    <property type="entry name" value="OLEOYL-ACYL CARRIER PROTEIN THIOESTERASE 1, CHLOROPLASTIC"/>
    <property type="match status" value="1"/>
</dbReference>
<evidence type="ECO:0000256" key="5">
    <source>
        <dbReference type="ARBA" id="ARBA00022946"/>
    </source>
</evidence>
<dbReference type="InterPro" id="IPR002864">
    <property type="entry name" value="Acyl-ACP_thioesterase_NHD"/>
</dbReference>
<dbReference type="InterPro" id="IPR029069">
    <property type="entry name" value="HotDog_dom_sf"/>
</dbReference>
<evidence type="ECO:0000256" key="2">
    <source>
        <dbReference type="ARBA" id="ARBA00022516"/>
    </source>
</evidence>
<dbReference type="PANTHER" id="PTHR31727:SF6">
    <property type="entry name" value="OLEOYL-ACYL CARRIER PROTEIN THIOESTERASE 1, CHLOROPLASTIC"/>
    <property type="match status" value="1"/>
</dbReference>
<keyword evidence="2" id="KW-0444">Lipid biosynthesis</keyword>
<dbReference type="Pfam" id="PF20791">
    <property type="entry name" value="Acyl-ACP_TE_C"/>
    <property type="match status" value="1"/>
</dbReference>
<keyword evidence="5" id="KW-0809">Transit peptide</keyword>
<dbReference type="InterPro" id="IPR045023">
    <property type="entry name" value="FATA/B"/>
</dbReference>
<reference evidence="10 13" key="2">
    <citation type="submission" date="2022-05" db="EMBL/GenBank/DDBJ databases">
        <title>Genome Sequencing of Bee-Associated Microbes.</title>
        <authorList>
            <person name="Dunlap C."/>
        </authorList>
    </citation>
    <scope>NUCLEOTIDE SEQUENCE [LARGE SCALE GENOMIC DNA]</scope>
    <source>
        <strain evidence="10 13">NRRL B-14613</strain>
    </source>
</reference>
<dbReference type="EMBL" id="CP041405">
    <property type="protein sequence ID" value="QDM45908.1"/>
    <property type="molecule type" value="Genomic_DNA"/>
</dbReference>
<keyword evidence="7" id="KW-0275">Fatty acid biosynthesis</keyword>
<evidence type="ECO:0000313" key="11">
    <source>
        <dbReference type="EMBL" id="QDM45908.1"/>
    </source>
</evidence>
<feature type="domain" description="Acyl-ACP thioesterase N-terminal hotdog" evidence="8">
    <location>
        <begin position="3"/>
        <end position="123"/>
    </location>
</feature>
<evidence type="ECO:0000313" key="12">
    <source>
        <dbReference type="Proteomes" id="UP000315377"/>
    </source>
</evidence>
<dbReference type="EMBL" id="JAMDMM010000044">
    <property type="protein sequence ID" value="MCY9609859.1"/>
    <property type="molecule type" value="Genomic_DNA"/>
</dbReference>
<evidence type="ECO:0000259" key="8">
    <source>
        <dbReference type="Pfam" id="PF01643"/>
    </source>
</evidence>
<evidence type="ECO:0000313" key="13">
    <source>
        <dbReference type="Proteomes" id="UP001209276"/>
    </source>
</evidence>
<dbReference type="CDD" id="cd00586">
    <property type="entry name" value="4HBT"/>
    <property type="match status" value="1"/>
</dbReference>
<dbReference type="Proteomes" id="UP000315377">
    <property type="component" value="Chromosome"/>
</dbReference>
<dbReference type="Pfam" id="PF01643">
    <property type="entry name" value="Acyl-ACP_TE"/>
    <property type="match status" value="1"/>
</dbReference>
<gene>
    <name evidence="11" type="ORF">FLT43_22325</name>
    <name evidence="10" type="ORF">M5W83_22140</name>
</gene>
<evidence type="ECO:0000313" key="10">
    <source>
        <dbReference type="EMBL" id="MCY9609859.1"/>
    </source>
</evidence>
<reference evidence="11 12" key="1">
    <citation type="submission" date="2019-07" db="EMBL/GenBank/DDBJ databases">
        <title>Paenibacillus thiaminolyticus NRRL B-4156.</title>
        <authorList>
            <person name="Hehnly C."/>
            <person name="Zhang L."/>
        </authorList>
    </citation>
    <scope>NUCLEOTIDE SEQUENCE [LARGE SCALE GENOMIC DNA]</scope>
    <source>
        <strain evidence="11 12">NRRL B-4156</strain>
    </source>
</reference>
<dbReference type="GO" id="GO:0016297">
    <property type="term" value="F:fatty acyl-[ACP] hydrolase activity"/>
    <property type="evidence" value="ECO:0007669"/>
    <property type="project" value="InterPro"/>
</dbReference>
<sequence>MGVQWREKHYIHSDNCDYKKRCKLSTLLEWMQRAGDAQLGHYGVSLDEMIRQGMAWMLVTIDLEWKRLPVYGETIEMVTWNRGATGVQWQRDFRIYGPDSADWIAQARTSWVLVDLNKRRIFRASACPYDLPVHPDDCVGGMPRKVEVPAGLKQEHAYDMTVRVSSIDMNGHLNNARFGDICLDAMQPEELERGLSRFRITYHREAVLNDKIAVIRSAWQDGHCFISGISDEGTAYFDAVIAADRDEMHRNEVE</sequence>
<dbReference type="AlphaFoldDB" id="A0AAP9J499"/>
<feature type="domain" description="Acyl-ACP thioesterase-like C-terminal" evidence="9">
    <location>
        <begin position="153"/>
        <end position="220"/>
    </location>
</feature>
<dbReference type="RefSeq" id="WP_087440640.1">
    <property type="nucleotide sequence ID" value="NZ_CABMNB010000008.1"/>
</dbReference>
<evidence type="ECO:0000256" key="1">
    <source>
        <dbReference type="ARBA" id="ARBA00006500"/>
    </source>
</evidence>
<keyword evidence="13" id="KW-1185">Reference proteome</keyword>
<keyword evidence="4" id="KW-0276">Fatty acid metabolism</keyword>
<dbReference type="SUPFAM" id="SSF54637">
    <property type="entry name" value="Thioesterase/thiol ester dehydrase-isomerase"/>
    <property type="match status" value="2"/>
</dbReference>
<dbReference type="Gene3D" id="3.10.129.10">
    <property type="entry name" value="Hotdog Thioesterase"/>
    <property type="match status" value="2"/>
</dbReference>
<evidence type="ECO:0000256" key="3">
    <source>
        <dbReference type="ARBA" id="ARBA00022801"/>
    </source>
</evidence>
<dbReference type="InterPro" id="IPR049427">
    <property type="entry name" value="Acyl-ACP_TE_C"/>
</dbReference>
<evidence type="ECO:0000256" key="6">
    <source>
        <dbReference type="ARBA" id="ARBA00023098"/>
    </source>
</evidence>
<protein>
    <submittedName>
        <fullName evidence="10 11">Thioesterase</fullName>
    </submittedName>
</protein>
<comment type="similarity">
    <text evidence="1">Belongs to the acyl-ACP thioesterase family.</text>
</comment>
<organism evidence="11 12">
    <name type="scientific">Paenibacillus thiaminolyticus</name>
    <name type="common">Bacillus thiaminolyticus</name>
    <dbReference type="NCBI Taxonomy" id="49283"/>
    <lineage>
        <taxon>Bacteria</taxon>
        <taxon>Bacillati</taxon>
        <taxon>Bacillota</taxon>
        <taxon>Bacilli</taxon>
        <taxon>Bacillales</taxon>
        <taxon>Paenibacillaceae</taxon>
        <taxon>Paenibacillus</taxon>
    </lineage>
</organism>
<proteinExistence type="inferred from homology"/>
<accession>A0AAP9J499</accession>
<evidence type="ECO:0000256" key="4">
    <source>
        <dbReference type="ARBA" id="ARBA00022832"/>
    </source>
</evidence>